<dbReference type="SUPFAM" id="SSF81343">
    <property type="entry name" value="Fumarate reductase respiratory complex transmembrane subunits"/>
    <property type="match status" value="1"/>
</dbReference>
<dbReference type="Gene3D" id="1.20.1300.10">
    <property type="entry name" value="Fumarate reductase/succinate dehydrogenase, transmembrane subunit"/>
    <property type="match status" value="1"/>
</dbReference>
<feature type="transmembrane region" description="Helical" evidence="16">
    <location>
        <begin position="33"/>
        <end position="52"/>
    </location>
</feature>
<feature type="transmembrane region" description="Helical" evidence="16">
    <location>
        <begin position="103"/>
        <end position="125"/>
    </location>
</feature>
<evidence type="ECO:0000256" key="12">
    <source>
        <dbReference type="ARBA" id="ARBA00022982"/>
    </source>
</evidence>
<evidence type="ECO:0000256" key="10">
    <source>
        <dbReference type="ARBA" id="ARBA00022692"/>
    </source>
</evidence>
<evidence type="ECO:0000313" key="17">
    <source>
        <dbReference type="EMBL" id="NIJ56595.1"/>
    </source>
</evidence>
<comment type="pathway">
    <text evidence="4">Carbohydrate metabolism; tricarboxylic acid cycle.</text>
</comment>
<evidence type="ECO:0000256" key="11">
    <source>
        <dbReference type="ARBA" id="ARBA00022723"/>
    </source>
</evidence>
<keyword evidence="14" id="KW-0408">Iron</keyword>
<gene>
    <name evidence="17" type="ORF">FHS82_000408</name>
</gene>
<evidence type="ECO:0000313" key="18">
    <source>
        <dbReference type="Proteomes" id="UP001429580"/>
    </source>
</evidence>
<keyword evidence="10 16" id="KW-0812">Transmembrane</keyword>
<evidence type="ECO:0000256" key="13">
    <source>
        <dbReference type="ARBA" id="ARBA00022989"/>
    </source>
</evidence>
<evidence type="ECO:0000256" key="15">
    <source>
        <dbReference type="ARBA" id="ARBA00023136"/>
    </source>
</evidence>
<comment type="function">
    <text evidence="2">Membrane-anchoring subunit of succinate dehydrogenase (SDH).</text>
</comment>
<evidence type="ECO:0000256" key="6">
    <source>
        <dbReference type="ARBA" id="ARBA00019425"/>
    </source>
</evidence>
<comment type="subcellular location">
    <subcellularLocation>
        <location evidence="3">Membrane</location>
        <topology evidence="3">Multi-pass membrane protein</topology>
    </subcellularLocation>
</comment>
<dbReference type="InterPro" id="IPR034804">
    <property type="entry name" value="SQR/QFR_C/D"/>
</dbReference>
<reference evidence="17 18" key="1">
    <citation type="submission" date="2020-03" db="EMBL/GenBank/DDBJ databases">
        <title>Genomic Encyclopedia of Type Strains, Phase IV (KMG-IV): sequencing the most valuable type-strain genomes for metagenomic binning, comparative biology and taxonomic classification.</title>
        <authorList>
            <person name="Goeker M."/>
        </authorList>
    </citation>
    <scope>NUCLEOTIDE SEQUENCE [LARGE SCALE GENOMIC DNA]</scope>
    <source>
        <strain evidence="17 18">DSM 103870</strain>
    </source>
</reference>
<proteinExistence type="predicted"/>
<evidence type="ECO:0000256" key="2">
    <source>
        <dbReference type="ARBA" id="ARBA00004050"/>
    </source>
</evidence>
<comment type="caution">
    <text evidence="17">The sequence shown here is derived from an EMBL/GenBank/DDBJ whole genome shotgun (WGS) entry which is preliminary data.</text>
</comment>
<keyword evidence="15 16" id="KW-0472">Membrane</keyword>
<keyword evidence="9" id="KW-0349">Heme</keyword>
<evidence type="ECO:0000256" key="7">
    <source>
        <dbReference type="ARBA" id="ARBA00022448"/>
    </source>
</evidence>
<protein>
    <recommendedName>
        <fullName evidence="6">Succinate dehydrogenase hydrophobic membrane anchor subunit</fullName>
    </recommendedName>
</protein>
<keyword evidence="11" id="KW-0479">Metal-binding</keyword>
<keyword evidence="13 16" id="KW-1133">Transmembrane helix</keyword>
<evidence type="ECO:0000256" key="14">
    <source>
        <dbReference type="ARBA" id="ARBA00023004"/>
    </source>
</evidence>
<keyword evidence="18" id="KW-1185">Reference proteome</keyword>
<accession>A0ABX0UXJ7</accession>
<name>A0ABX0UXJ7_9HYPH</name>
<evidence type="ECO:0000256" key="4">
    <source>
        <dbReference type="ARBA" id="ARBA00005163"/>
    </source>
</evidence>
<dbReference type="EMBL" id="JAASQI010000001">
    <property type="protein sequence ID" value="NIJ56595.1"/>
    <property type="molecule type" value="Genomic_DNA"/>
</dbReference>
<feature type="transmembrane region" description="Helical" evidence="16">
    <location>
        <begin position="64"/>
        <end position="83"/>
    </location>
</feature>
<sequence>MGQFDFSIRTPVKGVRGLGSAKSGTGHFWQQRLTAVALVPLVLAFIAIVICASGRDYEAARALVGHPLTSIILLLFVVTGAIHGRLGLQVVIEDYVHHEGCKVAAVIANTLFTAAVAIAAIFAVLKISFGV</sequence>
<keyword evidence="12" id="KW-0249">Electron transport</keyword>
<evidence type="ECO:0000256" key="16">
    <source>
        <dbReference type="SAM" id="Phobius"/>
    </source>
</evidence>
<evidence type="ECO:0000256" key="3">
    <source>
        <dbReference type="ARBA" id="ARBA00004141"/>
    </source>
</evidence>
<comment type="subunit">
    <text evidence="5">Part of an enzyme complex containing four subunits: a flavoprotein, an iron-sulfur protein, plus two membrane-anchoring proteins, SdhC and SdhD.</text>
</comment>
<evidence type="ECO:0000256" key="9">
    <source>
        <dbReference type="ARBA" id="ARBA00022617"/>
    </source>
</evidence>
<keyword evidence="7" id="KW-0813">Transport</keyword>
<dbReference type="CDD" id="cd03495">
    <property type="entry name" value="SQR_TypeC_SdhD_like"/>
    <property type="match status" value="1"/>
</dbReference>
<dbReference type="NCBIfam" id="TIGR02968">
    <property type="entry name" value="succ_dehyd_anc"/>
    <property type="match status" value="1"/>
</dbReference>
<dbReference type="Pfam" id="PF01127">
    <property type="entry name" value="Sdh_cyt"/>
    <property type="match status" value="1"/>
</dbReference>
<evidence type="ECO:0000256" key="5">
    <source>
        <dbReference type="ARBA" id="ARBA00011558"/>
    </source>
</evidence>
<evidence type="ECO:0000256" key="8">
    <source>
        <dbReference type="ARBA" id="ARBA00022532"/>
    </source>
</evidence>
<comment type="cofactor">
    <cofactor evidence="1">
        <name>heme</name>
        <dbReference type="ChEBI" id="CHEBI:30413"/>
    </cofactor>
</comment>
<dbReference type="Proteomes" id="UP001429580">
    <property type="component" value="Unassembled WGS sequence"/>
</dbReference>
<organism evidence="17 18">
    <name type="scientific">Pseudochelatococcus lubricantis</name>
    <dbReference type="NCBI Taxonomy" id="1538102"/>
    <lineage>
        <taxon>Bacteria</taxon>
        <taxon>Pseudomonadati</taxon>
        <taxon>Pseudomonadota</taxon>
        <taxon>Alphaproteobacteria</taxon>
        <taxon>Hyphomicrobiales</taxon>
        <taxon>Chelatococcaceae</taxon>
        <taxon>Pseudochelatococcus</taxon>
    </lineage>
</organism>
<dbReference type="RefSeq" id="WP_166948189.1">
    <property type="nucleotide sequence ID" value="NZ_JAASQI010000001.1"/>
</dbReference>
<dbReference type="InterPro" id="IPR000701">
    <property type="entry name" value="SuccDH_FuR_B_TM-su"/>
</dbReference>
<keyword evidence="8" id="KW-0816">Tricarboxylic acid cycle</keyword>
<evidence type="ECO:0000256" key="1">
    <source>
        <dbReference type="ARBA" id="ARBA00001971"/>
    </source>
</evidence>
<dbReference type="InterPro" id="IPR014312">
    <property type="entry name" value="Succ_DH_anchor"/>
</dbReference>